<proteinExistence type="predicted"/>
<evidence type="ECO:0000256" key="5">
    <source>
        <dbReference type="ARBA" id="ARBA00023273"/>
    </source>
</evidence>
<gene>
    <name evidence="6" type="ORF">EAG_15378</name>
</gene>
<dbReference type="EMBL" id="GL440262">
    <property type="protein sequence ID" value="EFN66088.1"/>
    <property type="molecule type" value="Genomic_DNA"/>
</dbReference>
<dbReference type="PANTHER" id="PTHR12968:SF4">
    <property type="entry name" value="TECTONIC-LIKE COMPLEX MEMBER MKS1"/>
    <property type="match status" value="1"/>
</dbReference>
<evidence type="ECO:0000256" key="4">
    <source>
        <dbReference type="ARBA" id="ARBA00023212"/>
    </source>
</evidence>
<keyword evidence="4" id="KW-0206">Cytoskeleton</keyword>
<dbReference type="GO" id="GO:0036038">
    <property type="term" value="C:MKS complex"/>
    <property type="evidence" value="ECO:0007669"/>
    <property type="project" value="TreeGrafter"/>
</dbReference>
<dbReference type="Pfam" id="PF07162">
    <property type="entry name" value="B9-C2"/>
    <property type="match status" value="1"/>
</dbReference>
<evidence type="ECO:0000313" key="7">
    <source>
        <dbReference type="Proteomes" id="UP000000311"/>
    </source>
</evidence>
<keyword evidence="5" id="KW-0966">Cell projection</keyword>
<evidence type="ECO:0000256" key="3">
    <source>
        <dbReference type="ARBA" id="ARBA00022794"/>
    </source>
</evidence>
<evidence type="ECO:0000256" key="1">
    <source>
        <dbReference type="ARBA" id="ARBA00004120"/>
    </source>
</evidence>
<dbReference type="Proteomes" id="UP000000311">
    <property type="component" value="Unassembled WGS sequence"/>
</dbReference>
<dbReference type="FunCoup" id="E2AKE6">
    <property type="interactions" value="228"/>
</dbReference>
<name>E2AKE6_CAMFO</name>
<accession>E2AKE6</accession>
<dbReference type="STRING" id="104421.E2AKE6"/>
<comment type="subcellular location">
    <subcellularLocation>
        <location evidence="1">Cytoplasm</location>
        <location evidence="1">Cytoskeleton</location>
        <location evidence="1">Cilium basal body</location>
    </subcellularLocation>
</comment>
<dbReference type="PROSITE" id="PS51381">
    <property type="entry name" value="C2_B9"/>
    <property type="match status" value="1"/>
</dbReference>
<protein>
    <submittedName>
        <fullName evidence="6">Meckel syndrome type 1 protein</fullName>
    </submittedName>
</protein>
<evidence type="ECO:0000313" key="6">
    <source>
        <dbReference type="EMBL" id="EFN66088.1"/>
    </source>
</evidence>
<dbReference type="GO" id="GO:0060271">
    <property type="term" value="P:cilium assembly"/>
    <property type="evidence" value="ECO:0007669"/>
    <property type="project" value="TreeGrafter"/>
</dbReference>
<keyword evidence="2" id="KW-0963">Cytoplasm</keyword>
<sequence>MKITASYRVNEPINNLKIRIEIKLKNPGHTSVAADHLFRFTPDIISSAFVCCFRVRVAQQISPLAELLAEESNGGETRDSNFLEEEERIFNWQEKVFGPFEIDFYADEKNCLTDCQREYHRRISDEQLEGARLYSYTENDSYYVDDDLLTTPYRQELDLSYLSMKNQTALPAIQNRKPFQERYNKSVLDDRSTNARIRSSHYLYTERISMHVMADLSRRDEPAIDGLADSETLLCSVTYDKARKQLTISPDFTIDAEHERYYSVINSHGVKFNYWIEHVSARPTSTELQEQRETTRREVQQQLAYKEVELYKELQLPPANFSTLFLNLDIVSAHGFSYDGLFISYFVDLPQHWTTKQKEKLFGRTQRCLLENKSAHFSYCTDISLHYPSNESQQLSGDTLSILWPRLLFSVASLDSWTRYRIDGYAALPIPMTPGTYKFTIPTWRAKGNIIDTLRRFFVGGSYELEDITYCSIPMAHECKVLDKSKLKVVSSGDIKINMNIVIQNASHMKHFNYEIDNSNRVSTDALINNVENVLEQFKAAKERMIRIRKINS</sequence>
<organism evidence="7">
    <name type="scientific">Camponotus floridanus</name>
    <name type="common">Florida carpenter ant</name>
    <dbReference type="NCBI Taxonomy" id="104421"/>
    <lineage>
        <taxon>Eukaryota</taxon>
        <taxon>Metazoa</taxon>
        <taxon>Ecdysozoa</taxon>
        <taxon>Arthropoda</taxon>
        <taxon>Hexapoda</taxon>
        <taxon>Insecta</taxon>
        <taxon>Pterygota</taxon>
        <taxon>Neoptera</taxon>
        <taxon>Endopterygota</taxon>
        <taxon>Hymenoptera</taxon>
        <taxon>Apocrita</taxon>
        <taxon>Aculeata</taxon>
        <taxon>Formicoidea</taxon>
        <taxon>Formicidae</taxon>
        <taxon>Formicinae</taxon>
        <taxon>Camponotus</taxon>
    </lineage>
</organism>
<keyword evidence="7" id="KW-1185">Reference proteome</keyword>
<dbReference type="OrthoDB" id="10263520at2759"/>
<dbReference type="AlphaFoldDB" id="E2AKE6"/>
<dbReference type="InParanoid" id="E2AKE6"/>
<dbReference type="InterPro" id="IPR010796">
    <property type="entry name" value="C2_B9-type_dom"/>
</dbReference>
<evidence type="ECO:0000256" key="2">
    <source>
        <dbReference type="ARBA" id="ARBA00022490"/>
    </source>
</evidence>
<keyword evidence="3" id="KW-0970">Cilium biogenesis/degradation</keyword>
<dbReference type="PANTHER" id="PTHR12968">
    <property type="entry name" value="B9 DOMAIN-CONTAINING"/>
    <property type="match status" value="1"/>
</dbReference>
<reference evidence="6 7" key="1">
    <citation type="journal article" date="2010" name="Science">
        <title>Genomic comparison of the ants Camponotus floridanus and Harpegnathos saltator.</title>
        <authorList>
            <person name="Bonasio R."/>
            <person name="Zhang G."/>
            <person name="Ye C."/>
            <person name="Mutti N.S."/>
            <person name="Fang X."/>
            <person name="Qin N."/>
            <person name="Donahue G."/>
            <person name="Yang P."/>
            <person name="Li Q."/>
            <person name="Li C."/>
            <person name="Zhang P."/>
            <person name="Huang Z."/>
            <person name="Berger S.L."/>
            <person name="Reinberg D."/>
            <person name="Wang J."/>
            <person name="Liebig J."/>
        </authorList>
    </citation>
    <scope>NUCLEOTIDE SEQUENCE [LARGE SCALE GENOMIC DNA]</scope>
    <source>
        <strain evidence="7">C129</strain>
    </source>
</reference>
<dbReference type="OMA" id="FTYVDHD"/>